<dbReference type="InterPro" id="IPR000073">
    <property type="entry name" value="AB_hydrolase_1"/>
</dbReference>
<dbReference type="SUPFAM" id="SSF53474">
    <property type="entry name" value="alpha/beta-Hydrolases"/>
    <property type="match status" value="1"/>
</dbReference>
<feature type="domain" description="AB hydrolase-1" evidence="1">
    <location>
        <begin position="23"/>
        <end position="248"/>
    </location>
</feature>
<dbReference type="EMBL" id="VDUZ01000012">
    <property type="protein sequence ID" value="TXL75920.1"/>
    <property type="molecule type" value="Genomic_DNA"/>
</dbReference>
<evidence type="ECO:0000313" key="2">
    <source>
        <dbReference type="EMBL" id="TXL75920.1"/>
    </source>
</evidence>
<dbReference type="Gene3D" id="3.40.50.1820">
    <property type="entry name" value="alpha/beta hydrolase"/>
    <property type="match status" value="1"/>
</dbReference>
<dbReference type="PRINTS" id="PR00111">
    <property type="entry name" value="ABHYDROLASE"/>
</dbReference>
<dbReference type="GO" id="GO:0016787">
    <property type="term" value="F:hydrolase activity"/>
    <property type="evidence" value="ECO:0007669"/>
    <property type="project" value="UniProtKB-KW"/>
</dbReference>
<proteinExistence type="predicted"/>
<protein>
    <submittedName>
        <fullName evidence="2">Alpha/beta hydrolase</fullName>
    </submittedName>
</protein>
<dbReference type="PRINTS" id="PR00412">
    <property type="entry name" value="EPOXHYDRLASE"/>
</dbReference>
<gene>
    <name evidence="2" type="ORF">FHP25_12535</name>
</gene>
<name>A0A5C8PPH1_9HYPH</name>
<evidence type="ECO:0000259" key="1">
    <source>
        <dbReference type="Pfam" id="PF12697"/>
    </source>
</evidence>
<dbReference type="RefSeq" id="WP_178133482.1">
    <property type="nucleotide sequence ID" value="NZ_VDUZ01000012.1"/>
</dbReference>
<sequence>MPTTTPVAGMTLDVVERGKGQALLFLHAGEGLEPQKPWLDLLAAHYRVIAPAHPGYGRSELPGWMSSVEDLAYLYLDLAARMELEDAILAGACFGGWIAAEMAVRDTRRFSRLVLIDPLGIKNGGVHDRDIADMHGMPREAYMKLAWADPAKGAIDYAAMPETEIAARVRGRDAFALFGWKPYMHNPRLKRWLHRIDLPTLLLWGAQDGIVTPAYGEGWCDAIPDARLEIIPQAGHFPHWEQPEQFVDRLAAFVDGKVPS</sequence>
<keyword evidence="3" id="KW-1185">Reference proteome</keyword>
<dbReference type="InterPro" id="IPR000639">
    <property type="entry name" value="Epox_hydrolase-like"/>
</dbReference>
<dbReference type="Proteomes" id="UP000321638">
    <property type="component" value="Unassembled WGS sequence"/>
</dbReference>
<dbReference type="AlphaFoldDB" id="A0A5C8PPH1"/>
<dbReference type="PANTHER" id="PTHR46438">
    <property type="entry name" value="ALPHA/BETA-HYDROLASES SUPERFAMILY PROTEIN"/>
    <property type="match status" value="1"/>
</dbReference>
<reference evidence="2 3" key="1">
    <citation type="submission" date="2019-06" db="EMBL/GenBank/DDBJ databases">
        <title>New taxonomy in bacterial strain CC-CFT640, isolated from vineyard.</title>
        <authorList>
            <person name="Lin S.-Y."/>
            <person name="Tsai C.-F."/>
            <person name="Young C.-C."/>
        </authorList>
    </citation>
    <scope>NUCLEOTIDE SEQUENCE [LARGE SCALE GENOMIC DNA]</scope>
    <source>
        <strain evidence="2 3">CC-CFT640</strain>
    </source>
</reference>
<keyword evidence="2" id="KW-0378">Hydrolase</keyword>
<accession>A0A5C8PPH1</accession>
<evidence type="ECO:0000313" key="3">
    <source>
        <dbReference type="Proteomes" id="UP000321638"/>
    </source>
</evidence>
<comment type="caution">
    <text evidence="2">The sequence shown here is derived from an EMBL/GenBank/DDBJ whole genome shotgun (WGS) entry which is preliminary data.</text>
</comment>
<organism evidence="2 3">
    <name type="scientific">Vineibacter terrae</name>
    <dbReference type="NCBI Taxonomy" id="2586908"/>
    <lineage>
        <taxon>Bacteria</taxon>
        <taxon>Pseudomonadati</taxon>
        <taxon>Pseudomonadota</taxon>
        <taxon>Alphaproteobacteria</taxon>
        <taxon>Hyphomicrobiales</taxon>
        <taxon>Vineibacter</taxon>
    </lineage>
</organism>
<dbReference type="InterPro" id="IPR029058">
    <property type="entry name" value="AB_hydrolase_fold"/>
</dbReference>
<dbReference type="Pfam" id="PF12697">
    <property type="entry name" value="Abhydrolase_6"/>
    <property type="match status" value="1"/>
</dbReference>